<keyword evidence="2 3" id="KW-0040">ANK repeat</keyword>
<dbReference type="SMART" id="SM00248">
    <property type="entry name" value="ANK"/>
    <property type="match status" value="8"/>
</dbReference>
<feature type="repeat" description="ANK" evidence="3">
    <location>
        <begin position="1"/>
        <end position="28"/>
    </location>
</feature>
<dbReference type="PROSITE" id="PS50297">
    <property type="entry name" value="ANK_REP_REGION"/>
    <property type="match status" value="5"/>
</dbReference>
<dbReference type="PANTHER" id="PTHR24198:SF165">
    <property type="entry name" value="ANKYRIN REPEAT-CONTAINING PROTEIN-RELATED"/>
    <property type="match status" value="1"/>
</dbReference>
<dbReference type="Pfam" id="PF12796">
    <property type="entry name" value="Ank_2"/>
    <property type="match status" value="3"/>
</dbReference>
<feature type="repeat" description="ANK" evidence="3">
    <location>
        <begin position="94"/>
        <end position="126"/>
    </location>
</feature>
<dbReference type="PRINTS" id="PR01415">
    <property type="entry name" value="ANKYRIN"/>
</dbReference>
<organism evidence="4 5">
    <name type="scientific">Candidatus Magnetoglobus multicellularis str. Araruama</name>
    <dbReference type="NCBI Taxonomy" id="890399"/>
    <lineage>
        <taxon>Bacteria</taxon>
        <taxon>Pseudomonadati</taxon>
        <taxon>Thermodesulfobacteriota</taxon>
        <taxon>Desulfobacteria</taxon>
        <taxon>Desulfobacterales</taxon>
        <taxon>Desulfobacteraceae</taxon>
        <taxon>Candidatus Magnetoglobus</taxon>
    </lineage>
</organism>
<evidence type="ECO:0000256" key="3">
    <source>
        <dbReference type="PROSITE-ProRule" id="PRU00023"/>
    </source>
</evidence>
<feature type="repeat" description="ANK" evidence="3">
    <location>
        <begin position="61"/>
        <end position="93"/>
    </location>
</feature>
<feature type="repeat" description="ANK" evidence="3">
    <location>
        <begin position="215"/>
        <end position="247"/>
    </location>
</feature>
<reference evidence="5" key="1">
    <citation type="submission" date="2012-11" db="EMBL/GenBank/DDBJ databases">
        <authorList>
            <person name="Lucero-Rivera Y.E."/>
            <person name="Tovar-Ramirez D."/>
        </authorList>
    </citation>
    <scope>NUCLEOTIDE SEQUENCE [LARGE SCALE GENOMIC DNA]</scope>
    <source>
        <strain evidence="5">Araruama</strain>
    </source>
</reference>
<evidence type="ECO:0000256" key="2">
    <source>
        <dbReference type="ARBA" id="ARBA00023043"/>
    </source>
</evidence>
<feature type="repeat" description="ANK" evidence="3">
    <location>
        <begin position="258"/>
        <end position="290"/>
    </location>
</feature>
<dbReference type="Proteomes" id="UP000189670">
    <property type="component" value="Unassembled WGS sequence"/>
</dbReference>
<dbReference type="PANTHER" id="PTHR24198">
    <property type="entry name" value="ANKYRIN REPEAT AND PROTEIN KINASE DOMAIN-CONTAINING PROTEIN"/>
    <property type="match status" value="1"/>
</dbReference>
<feature type="repeat" description="ANK" evidence="3">
    <location>
        <begin position="29"/>
        <end position="61"/>
    </location>
</feature>
<dbReference type="AlphaFoldDB" id="A0A1V1P5C2"/>
<keyword evidence="1" id="KW-0677">Repeat</keyword>
<feature type="repeat" description="ANK" evidence="3">
    <location>
        <begin position="298"/>
        <end position="330"/>
    </location>
</feature>
<dbReference type="Gene3D" id="1.25.40.20">
    <property type="entry name" value="Ankyrin repeat-containing domain"/>
    <property type="match status" value="3"/>
</dbReference>
<dbReference type="SUPFAM" id="SSF48403">
    <property type="entry name" value="Ankyrin repeat"/>
    <property type="match status" value="1"/>
</dbReference>
<proteinExistence type="predicted"/>
<sequence length="360" mass="40166">MIHAVKLGEKEITEELLKAGANVNGKDKNNRTALYSAIEKGNYNLVKLLIDHGIKITYFDKKKTPLVHAASLGLEKITKLLIDNGVRLNEVDINNRTALHAAISSNNINIVDLLIQKGININLYDGETTTLLEAVKINNEKIVQLIVDANPILDDHDKKQILENQVNDTVYSKNNTNILNILYRSSIPFEVNLLLGKISSDICYSAGDRTCLIGYMESPIHTAVKANDIELAKILLHKGANINTQAIEVEIDRWDICNILTPMIIACQQGNIVMIKFLLENGANVNIKKKHSHCKDIAQSSALHIATRNNNKEAVKLLLEHGADVDHEDYHGDTALQIAEQLKYIEIANIIKKYSLFDNK</sequence>
<protein>
    <submittedName>
        <fullName evidence="4">Ankyrin repeat protein</fullName>
    </submittedName>
</protein>
<dbReference type="InterPro" id="IPR036770">
    <property type="entry name" value="Ankyrin_rpt-contain_sf"/>
</dbReference>
<comment type="caution">
    <text evidence="4">The sequence shown here is derived from an EMBL/GenBank/DDBJ whole genome shotgun (WGS) entry which is preliminary data.</text>
</comment>
<gene>
    <name evidence="4" type="ORF">OMM_03554</name>
</gene>
<dbReference type="PROSITE" id="PS50088">
    <property type="entry name" value="ANK_REPEAT"/>
    <property type="match status" value="7"/>
</dbReference>
<dbReference type="InterPro" id="IPR002110">
    <property type="entry name" value="Ankyrin_rpt"/>
</dbReference>
<evidence type="ECO:0000313" key="5">
    <source>
        <dbReference type="Proteomes" id="UP000189670"/>
    </source>
</evidence>
<evidence type="ECO:0000256" key="1">
    <source>
        <dbReference type="ARBA" id="ARBA00022737"/>
    </source>
</evidence>
<dbReference type="EMBL" id="ATBP01000509">
    <property type="protein sequence ID" value="ETR70003.1"/>
    <property type="molecule type" value="Genomic_DNA"/>
</dbReference>
<evidence type="ECO:0000313" key="4">
    <source>
        <dbReference type="EMBL" id="ETR70003.1"/>
    </source>
</evidence>
<name>A0A1V1P5C2_9BACT</name>
<accession>A0A1V1P5C2</accession>